<dbReference type="InterPro" id="IPR033932">
    <property type="entry name" value="YtcJ-like"/>
</dbReference>
<dbReference type="EMBL" id="JAFBEC010000002">
    <property type="protein sequence ID" value="MBM7631840.1"/>
    <property type="molecule type" value="Genomic_DNA"/>
</dbReference>
<keyword evidence="3" id="KW-1185">Reference proteome</keyword>
<evidence type="ECO:0000313" key="2">
    <source>
        <dbReference type="EMBL" id="MBM7631840.1"/>
    </source>
</evidence>
<comment type="caution">
    <text evidence="2">The sequence shown here is derived from an EMBL/GenBank/DDBJ whole genome shotgun (WGS) entry which is preliminary data.</text>
</comment>
<proteinExistence type="predicted"/>
<evidence type="ECO:0000259" key="1">
    <source>
        <dbReference type="Pfam" id="PF07969"/>
    </source>
</evidence>
<organism evidence="2 3">
    <name type="scientific">Geomicrobium sediminis</name>
    <dbReference type="NCBI Taxonomy" id="1347788"/>
    <lineage>
        <taxon>Bacteria</taxon>
        <taxon>Bacillati</taxon>
        <taxon>Bacillota</taxon>
        <taxon>Bacilli</taxon>
        <taxon>Bacillales</taxon>
        <taxon>Geomicrobium</taxon>
    </lineage>
</organism>
<dbReference type="Pfam" id="PF07969">
    <property type="entry name" value="Amidohydro_3"/>
    <property type="match status" value="1"/>
</dbReference>
<reference evidence="2 3" key="1">
    <citation type="submission" date="2021-01" db="EMBL/GenBank/DDBJ databases">
        <title>Genomic Encyclopedia of Type Strains, Phase IV (KMG-IV): sequencing the most valuable type-strain genomes for metagenomic binning, comparative biology and taxonomic classification.</title>
        <authorList>
            <person name="Goeker M."/>
        </authorList>
    </citation>
    <scope>NUCLEOTIDE SEQUENCE [LARGE SCALE GENOMIC DNA]</scope>
    <source>
        <strain evidence="2 3">DSM 25540</strain>
    </source>
</reference>
<dbReference type="SUPFAM" id="SSF51556">
    <property type="entry name" value="Metallo-dependent hydrolases"/>
    <property type="match status" value="1"/>
</dbReference>
<dbReference type="PANTHER" id="PTHR22642">
    <property type="entry name" value="IMIDAZOLONEPROPIONASE"/>
    <property type="match status" value="1"/>
</dbReference>
<dbReference type="Proteomes" id="UP000741863">
    <property type="component" value="Unassembled WGS sequence"/>
</dbReference>
<dbReference type="SUPFAM" id="SSF51338">
    <property type="entry name" value="Composite domain of metallo-dependent hydrolases"/>
    <property type="match status" value="1"/>
</dbReference>
<accession>A0ABS2P9U1</accession>
<dbReference type="CDD" id="cd01300">
    <property type="entry name" value="YtcJ_like"/>
    <property type="match status" value="1"/>
</dbReference>
<dbReference type="InterPro" id="IPR011059">
    <property type="entry name" value="Metal-dep_hydrolase_composite"/>
</dbReference>
<protein>
    <submittedName>
        <fullName evidence="2">Amidohydrolase YtcJ</fullName>
    </submittedName>
</protein>
<sequence>MGTLYFNGKFYSLTSEHSRFDALFSEDGTIVELGSKEDLQAKYHDRVTEYFDYKGKTIIPGLVDSHAHMLGYGFQQLRLDLSQVKSREGVFSKLEEKAQTLQSGDWLIAEGWNENEWEVATVIHRRELDERFPDRPVMLTRICRHAMIVNSKALELAGLTNESPDPSGGVIGRDEDGLNGLLLEEAQDIIHAVRPRYTNDTMKRALTAAYEQMVTMGLTGVHTEDLAYYNSPASVIDTYREVIEGDTRKFRVHHLVHHDAVDEWLELKRGTKLANEYQTFGSMKIFADGSLGGHSAWLSVPYVGEESNVGVPIHQDDELEALIVKARNLSMTIAVHVIGDQALDQTIRILKKHPPNYSEKDRLIHLQIVRADLMEELKAMPVVLDLQPQFTVSDFPWVRTIVDEALLEHAYAWKTLLANKIACAGGSDAPIEVPDPRIGIHAAVTRRARGESSARFKPGQCLSIYESFRLYTSGSASAIGKEEQFGQLAPGYASDFTVFHEDPFQFTEDQYDELLDLKIAYTIVNDKVVFAKEV</sequence>
<dbReference type="InterPro" id="IPR032466">
    <property type="entry name" value="Metal_Hydrolase"/>
</dbReference>
<dbReference type="PANTHER" id="PTHR22642:SF2">
    <property type="entry name" value="PROTEIN LONG AFTER FAR-RED 3"/>
    <property type="match status" value="1"/>
</dbReference>
<feature type="domain" description="Amidohydrolase 3" evidence="1">
    <location>
        <begin position="51"/>
        <end position="530"/>
    </location>
</feature>
<dbReference type="InterPro" id="IPR013108">
    <property type="entry name" value="Amidohydro_3"/>
</dbReference>
<dbReference type="Gene3D" id="3.20.20.140">
    <property type="entry name" value="Metal-dependent hydrolases"/>
    <property type="match status" value="1"/>
</dbReference>
<dbReference type="Gene3D" id="3.10.310.70">
    <property type="match status" value="1"/>
</dbReference>
<dbReference type="RefSeq" id="WP_204695883.1">
    <property type="nucleotide sequence ID" value="NZ_JAFBEC010000002.1"/>
</dbReference>
<gene>
    <name evidence="2" type="ORF">JOD17_000932</name>
</gene>
<name>A0ABS2P9U1_9BACL</name>
<dbReference type="Gene3D" id="2.30.40.10">
    <property type="entry name" value="Urease, subunit C, domain 1"/>
    <property type="match status" value="1"/>
</dbReference>
<evidence type="ECO:0000313" key="3">
    <source>
        <dbReference type="Proteomes" id="UP000741863"/>
    </source>
</evidence>